<reference evidence="1 2" key="1">
    <citation type="submission" date="2019-03" db="EMBL/GenBank/DDBJ databases">
        <authorList>
            <person name="Kim M.K.M."/>
        </authorList>
    </citation>
    <scope>NUCLEOTIDE SEQUENCE [LARGE SCALE GENOMIC DNA]</scope>
    <source>
        <strain evidence="1 2">17J68-12</strain>
    </source>
</reference>
<proteinExistence type="predicted"/>
<protein>
    <submittedName>
        <fullName evidence="1">Uncharacterized protein</fullName>
    </submittedName>
</protein>
<evidence type="ECO:0000313" key="2">
    <source>
        <dbReference type="Proteomes" id="UP000295334"/>
    </source>
</evidence>
<name>A0A4R1BK99_9BACT</name>
<dbReference type="OrthoDB" id="677954at2"/>
<comment type="caution">
    <text evidence="1">The sequence shown here is derived from an EMBL/GenBank/DDBJ whole genome shotgun (WGS) entry which is preliminary data.</text>
</comment>
<accession>A0A4R1BK99</accession>
<gene>
    <name evidence="1" type="ORF">EPD60_05955</name>
</gene>
<dbReference type="RefSeq" id="WP_131447827.1">
    <property type="nucleotide sequence ID" value="NZ_SJZI01000008.1"/>
</dbReference>
<dbReference type="Proteomes" id="UP000295334">
    <property type="component" value="Unassembled WGS sequence"/>
</dbReference>
<sequence>MKSPFHFSDEPAPILPIWEQGVLLAERREGFHQLRLYQLDENYIEVTHHCHFNVVLRVATFRDTAHLDPYLDAISLDGLLCD</sequence>
<organism evidence="1 2">
    <name type="scientific">Flaviaesturariibacter flavus</name>
    <dbReference type="NCBI Taxonomy" id="2502780"/>
    <lineage>
        <taxon>Bacteria</taxon>
        <taxon>Pseudomonadati</taxon>
        <taxon>Bacteroidota</taxon>
        <taxon>Chitinophagia</taxon>
        <taxon>Chitinophagales</taxon>
        <taxon>Chitinophagaceae</taxon>
        <taxon>Flaviaestuariibacter</taxon>
    </lineage>
</organism>
<keyword evidence="2" id="KW-1185">Reference proteome</keyword>
<evidence type="ECO:0000313" key="1">
    <source>
        <dbReference type="EMBL" id="TCJ17729.1"/>
    </source>
</evidence>
<dbReference type="EMBL" id="SJZI01000008">
    <property type="protein sequence ID" value="TCJ17729.1"/>
    <property type="molecule type" value="Genomic_DNA"/>
</dbReference>
<dbReference type="AlphaFoldDB" id="A0A4R1BK99"/>